<dbReference type="STRING" id="479435.Kfla_5890"/>
<dbReference type="OrthoDB" id="3831404at2"/>
<keyword evidence="3" id="KW-1185">Reference proteome</keyword>
<keyword evidence="1" id="KW-0812">Transmembrane</keyword>
<feature type="transmembrane region" description="Helical" evidence="1">
    <location>
        <begin position="112"/>
        <end position="132"/>
    </location>
</feature>
<sequence length="139" mass="14465">MRTPNALIGVVLGILLGWAAVALVAYAGTELYTRRAARMADVGAEALPWLLALLAASVVLGVLMSLRSIGAGVMTGAGLLMAVTGVAVQLLPIRTVIDLIKLFELPGTRPRAGVMLLDGSMLFVGVVLLWSVRAGWSPT</sequence>
<feature type="transmembrane region" description="Helical" evidence="1">
    <location>
        <begin position="47"/>
        <end position="66"/>
    </location>
</feature>
<gene>
    <name evidence="2" type="ordered locus">Kfla_5890</name>
</gene>
<evidence type="ECO:0000313" key="2">
    <source>
        <dbReference type="EMBL" id="ADB34894.1"/>
    </source>
</evidence>
<dbReference type="AlphaFoldDB" id="D2PRH6"/>
<feature type="transmembrane region" description="Helical" evidence="1">
    <location>
        <begin position="6"/>
        <end position="26"/>
    </location>
</feature>
<proteinExistence type="predicted"/>
<accession>D2PRH6</accession>
<keyword evidence="1" id="KW-0472">Membrane</keyword>
<reference evidence="3" key="1">
    <citation type="submission" date="2009-09" db="EMBL/GenBank/DDBJ databases">
        <title>The complete genome of Kribbella flavida DSM 17836.</title>
        <authorList>
            <consortium name="US DOE Joint Genome Institute (JGI-PGF)"/>
            <person name="Lucas S."/>
            <person name="Copeland A."/>
            <person name="Lapidus A."/>
            <person name="Glavina del Rio T."/>
            <person name="Dalin E."/>
            <person name="Tice H."/>
            <person name="Bruce D."/>
            <person name="Goodwin L."/>
            <person name="Pitluck S."/>
            <person name="Kyrpides N."/>
            <person name="Mavromatis K."/>
            <person name="Ivanova N."/>
            <person name="Saunders E."/>
            <person name="Brettin T."/>
            <person name="Detter J.C."/>
            <person name="Han C."/>
            <person name="Larimer F."/>
            <person name="Land M."/>
            <person name="Hauser L."/>
            <person name="Markowitz V."/>
            <person name="Cheng J.-F."/>
            <person name="Hugenholtz P."/>
            <person name="Woyke T."/>
            <person name="Wu D."/>
            <person name="Pukall R."/>
            <person name="Klenk H.-P."/>
            <person name="Eisen J.A."/>
        </authorList>
    </citation>
    <scope>NUCLEOTIDE SEQUENCE [LARGE SCALE GENOMIC DNA]</scope>
    <source>
        <strain evidence="3">DSM 17836 / JCM 10339 / NBRC 14399</strain>
    </source>
</reference>
<dbReference type="HOGENOM" id="CLU_1842509_0_0_11"/>
<organism evidence="2 3">
    <name type="scientific">Kribbella flavida (strain DSM 17836 / JCM 10339 / NBRC 14399)</name>
    <dbReference type="NCBI Taxonomy" id="479435"/>
    <lineage>
        <taxon>Bacteria</taxon>
        <taxon>Bacillati</taxon>
        <taxon>Actinomycetota</taxon>
        <taxon>Actinomycetes</taxon>
        <taxon>Propionibacteriales</taxon>
        <taxon>Kribbellaceae</taxon>
        <taxon>Kribbella</taxon>
    </lineage>
</organism>
<dbReference type="RefSeq" id="WP_012923448.1">
    <property type="nucleotide sequence ID" value="NC_013729.1"/>
</dbReference>
<dbReference type="KEGG" id="kfl:Kfla_5890"/>
<keyword evidence="1" id="KW-1133">Transmembrane helix</keyword>
<reference evidence="2 3" key="2">
    <citation type="journal article" date="2010" name="Stand. Genomic Sci.">
        <title>Complete genome sequence of Kribbella flavida type strain (IFO 14399).</title>
        <authorList>
            <person name="Pukall R."/>
            <person name="Lapidus A."/>
            <person name="Glavina Del Rio T."/>
            <person name="Copeland A."/>
            <person name="Tice H."/>
            <person name="Cheng J.-F."/>
            <person name="Lucas S."/>
            <person name="Chen F."/>
            <person name="Nolan M."/>
            <person name="LaButti K."/>
            <person name="Pati A."/>
            <person name="Ivanova N."/>
            <person name="Mavrommatis K."/>
            <person name="Mikhailova N."/>
            <person name="Pitluck S."/>
            <person name="Bruce D."/>
            <person name="Goodwin L."/>
            <person name="Land M."/>
            <person name="Hauser L."/>
            <person name="Chang Y.-J."/>
            <person name="Jeffries C.D."/>
            <person name="Chen A."/>
            <person name="Palaniappan K."/>
            <person name="Chain P."/>
            <person name="Rohde M."/>
            <person name="Goeker M."/>
            <person name="Bristow J."/>
            <person name="Eisen J.A."/>
            <person name="Markowitz V."/>
            <person name="Hugenholtz P."/>
            <person name="Kyrpides N.C."/>
            <person name="Klenk H.-P."/>
            <person name="Brettin T."/>
        </authorList>
    </citation>
    <scope>NUCLEOTIDE SEQUENCE [LARGE SCALE GENOMIC DNA]</scope>
    <source>
        <strain evidence="3">DSM 17836 / JCM 10339 / NBRC 14399</strain>
    </source>
</reference>
<feature type="transmembrane region" description="Helical" evidence="1">
    <location>
        <begin position="72"/>
        <end position="91"/>
    </location>
</feature>
<name>D2PRH6_KRIFD</name>
<protein>
    <submittedName>
        <fullName evidence="2">Uncharacterized protein</fullName>
    </submittedName>
</protein>
<dbReference type="Proteomes" id="UP000007967">
    <property type="component" value="Chromosome"/>
</dbReference>
<evidence type="ECO:0000313" key="3">
    <source>
        <dbReference type="Proteomes" id="UP000007967"/>
    </source>
</evidence>
<dbReference type="EMBL" id="CP001736">
    <property type="protein sequence ID" value="ADB34894.1"/>
    <property type="molecule type" value="Genomic_DNA"/>
</dbReference>
<evidence type="ECO:0000256" key="1">
    <source>
        <dbReference type="SAM" id="Phobius"/>
    </source>
</evidence>